<organism evidence="1 2">
    <name type="scientific">Comamonas serinivorans</name>
    <dbReference type="NCBI Taxonomy" id="1082851"/>
    <lineage>
        <taxon>Bacteria</taxon>
        <taxon>Pseudomonadati</taxon>
        <taxon>Pseudomonadota</taxon>
        <taxon>Betaproteobacteria</taxon>
        <taxon>Burkholderiales</taxon>
        <taxon>Comamonadaceae</taxon>
        <taxon>Comamonas</taxon>
    </lineage>
</organism>
<name>A0A1Y0EL02_9BURK</name>
<reference evidence="1 2" key="1">
    <citation type="submission" date="2017-05" db="EMBL/GenBank/DDBJ databases">
        <authorList>
            <person name="Song R."/>
            <person name="Chenine A.L."/>
            <person name="Ruprecht R.M."/>
        </authorList>
    </citation>
    <scope>NUCLEOTIDE SEQUENCE [LARGE SCALE GENOMIC DNA]</scope>
    <source>
        <strain evidence="1 2">DSM 26136</strain>
    </source>
</reference>
<dbReference type="Proteomes" id="UP000196138">
    <property type="component" value="Chromosome"/>
</dbReference>
<keyword evidence="2" id="KW-1185">Reference proteome</keyword>
<dbReference type="AlphaFoldDB" id="A0A1Y0EL02"/>
<evidence type="ECO:0000313" key="1">
    <source>
        <dbReference type="EMBL" id="ARU04049.1"/>
    </source>
</evidence>
<dbReference type="KEGG" id="cser:CCO03_04600"/>
<protein>
    <submittedName>
        <fullName evidence="1">Uncharacterized protein</fullName>
    </submittedName>
</protein>
<proteinExistence type="predicted"/>
<dbReference type="RefSeq" id="WP_087277833.1">
    <property type="nucleotide sequence ID" value="NZ_CP021455.1"/>
</dbReference>
<gene>
    <name evidence="1" type="ORF">CCO03_04600</name>
</gene>
<dbReference type="OrthoDB" id="8909437at2"/>
<sequence>MPQPHDTATSLSSPVTFTRLVRARLWRWAGLMGVLGLTACASDDFMRQYQDIGRTTLPALPTPRATAEPGTCRDVTRMTARDLYGEWRLSLLKPNVGGHMRLSQHPEFSESLRGHIAYGDVQAIASGDVTAGQFDLDESADGKRMTATWSGKLTPAACGNEIRGTWTDLERDQSSAFVLRRVGGAAAAADAASTPVRDELPDGVQVLPVPEPSLN</sequence>
<dbReference type="EMBL" id="CP021455">
    <property type="protein sequence ID" value="ARU04049.1"/>
    <property type="molecule type" value="Genomic_DNA"/>
</dbReference>
<accession>A0A1Y0EL02</accession>
<evidence type="ECO:0000313" key="2">
    <source>
        <dbReference type="Proteomes" id="UP000196138"/>
    </source>
</evidence>